<evidence type="ECO:0000313" key="9">
    <source>
        <dbReference type="Proteomes" id="UP000600600"/>
    </source>
</evidence>
<keyword evidence="3" id="KW-0233">DNA recombination</keyword>
<evidence type="ECO:0000256" key="4">
    <source>
        <dbReference type="PROSITE-ProRule" id="PRU10137"/>
    </source>
</evidence>
<dbReference type="Proteomes" id="UP000600600">
    <property type="component" value="Unassembled WGS sequence"/>
</dbReference>
<evidence type="ECO:0000256" key="3">
    <source>
        <dbReference type="ARBA" id="ARBA00023172"/>
    </source>
</evidence>
<dbReference type="InterPro" id="IPR006118">
    <property type="entry name" value="Recombinase_CS"/>
</dbReference>
<feature type="coiled-coil region" evidence="5">
    <location>
        <begin position="374"/>
        <end position="452"/>
    </location>
</feature>
<dbReference type="CDD" id="cd03768">
    <property type="entry name" value="SR_ResInv"/>
    <property type="match status" value="1"/>
</dbReference>
<keyword evidence="5" id="KW-0175">Coiled coil</keyword>
<dbReference type="RefSeq" id="WP_186968375.1">
    <property type="nucleotide sequence ID" value="NZ_JACOOE010000013.1"/>
</dbReference>
<protein>
    <submittedName>
        <fullName evidence="8">Recombinase family protein</fullName>
    </submittedName>
</protein>
<dbReference type="Gene3D" id="1.20.5.340">
    <property type="match status" value="1"/>
</dbReference>
<dbReference type="PANTHER" id="PTHR30461">
    <property type="entry name" value="DNA-INVERTASE FROM LAMBDOID PROPHAGE"/>
    <property type="match status" value="1"/>
</dbReference>
<dbReference type="PANTHER" id="PTHR30461:SF2">
    <property type="entry name" value="SERINE RECOMBINASE PINE-RELATED"/>
    <property type="match status" value="1"/>
</dbReference>
<dbReference type="PROSITE" id="PS51736">
    <property type="entry name" value="RECOMBINASES_3"/>
    <property type="match status" value="1"/>
</dbReference>
<name>A0ABR7CGI7_9BACE</name>
<dbReference type="InterPro" id="IPR038109">
    <property type="entry name" value="DNA_bind_recomb_sf"/>
</dbReference>
<dbReference type="SUPFAM" id="SSF53041">
    <property type="entry name" value="Resolvase-like"/>
    <property type="match status" value="1"/>
</dbReference>
<dbReference type="Gene3D" id="3.90.1750.20">
    <property type="entry name" value="Putative Large Serine Recombinase, Chain B, Domain 2"/>
    <property type="match status" value="1"/>
</dbReference>
<dbReference type="SMART" id="SM00857">
    <property type="entry name" value="Resolvase"/>
    <property type="match status" value="1"/>
</dbReference>
<evidence type="ECO:0000259" key="7">
    <source>
        <dbReference type="PROSITE" id="PS51737"/>
    </source>
</evidence>
<evidence type="ECO:0000256" key="5">
    <source>
        <dbReference type="SAM" id="Coils"/>
    </source>
</evidence>
<dbReference type="Pfam" id="PF07508">
    <property type="entry name" value="Recombinase"/>
    <property type="match status" value="1"/>
</dbReference>
<sequence length="573" mass="65583">MRKRIIGYARVSTEKQDLERQKILIREYCSNNNYDLVKIISEKVSGAKKDRESINELLAITKETADMVVVSELSRISREKECLAVLNTINDILENGLDVLFLDDTSKVYSAYTELDVIDIITLTVKAHSAAEERDKITARMRTGKLTKLNINPYMYTGSLVPYGFKVIDNPDYKGQKSNIPARKLMVVDESKAKDVQFIYQLVLNGTTLRDTAEEVNKLGLKTQLNKPFCETSISKMIKNPIYNGRRRFKGLNLPLMDKIIPDHDWNRAQICVSQNQLFKGKATKNFNPLKGLVFCPCGYALMLHKMIRKDGSRYFTMTCCKKNDKEYRKKCRNSGIVSHVLLPTVWKCVKDTLLLSEYTTKTTSEVHRINSIIEGLEDRISELTGAIDSHKKEMARLSKAITLVTVKGLIEQYENEYVTEEAKVAELEVKINNIQDEISNYKANITKINSITYNSQLVNLTDQEKASVYQKVLSKVVYYSSDYFRGFIVISYKNGLENIIAVNKTTSGYISPLPSSFSFNVDTRKVRVTITKKQTSIKEFSLSDIENLEYSFKELELNFNPKQWDIQSQVLQ</sequence>
<feature type="active site" description="O-(5'-phospho-DNA)-serine intermediate" evidence="4">
    <location>
        <position position="12"/>
    </location>
</feature>
<dbReference type="PROSITE" id="PS51737">
    <property type="entry name" value="RECOMBINASE_DNA_BIND"/>
    <property type="match status" value="1"/>
</dbReference>
<accession>A0ABR7CGI7</accession>
<keyword evidence="2" id="KW-0238">DNA-binding</keyword>
<dbReference type="Gene3D" id="3.40.50.1390">
    <property type="entry name" value="Resolvase, N-terminal catalytic domain"/>
    <property type="match status" value="1"/>
</dbReference>
<dbReference type="InterPro" id="IPR036162">
    <property type="entry name" value="Resolvase-like_N_sf"/>
</dbReference>
<feature type="domain" description="Resolvase/invertase-type recombinase catalytic" evidence="6">
    <location>
        <begin position="4"/>
        <end position="152"/>
    </location>
</feature>
<evidence type="ECO:0000259" key="6">
    <source>
        <dbReference type="PROSITE" id="PS51736"/>
    </source>
</evidence>
<evidence type="ECO:0000256" key="2">
    <source>
        <dbReference type="ARBA" id="ARBA00023125"/>
    </source>
</evidence>
<comment type="caution">
    <text evidence="8">The sequence shown here is derived from an EMBL/GenBank/DDBJ whole genome shotgun (WGS) entry which is preliminary data.</text>
</comment>
<evidence type="ECO:0000256" key="1">
    <source>
        <dbReference type="ARBA" id="ARBA00022908"/>
    </source>
</evidence>
<feature type="domain" description="Recombinase" evidence="7">
    <location>
        <begin position="162"/>
        <end position="279"/>
    </location>
</feature>
<dbReference type="EMBL" id="JACOOE010000013">
    <property type="protein sequence ID" value="MBC5606888.1"/>
    <property type="molecule type" value="Genomic_DNA"/>
</dbReference>
<dbReference type="InterPro" id="IPR011109">
    <property type="entry name" value="DNA_bind_recombinase_dom"/>
</dbReference>
<keyword evidence="9" id="KW-1185">Reference proteome</keyword>
<organism evidence="8 9">
    <name type="scientific">Bacteroides difficilis</name>
    <dbReference type="NCBI Taxonomy" id="2763021"/>
    <lineage>
        <taxon>Bacteria</taxon>
        <taxon>Pseudomonadati</taxon>
        <taxon>Bacteroidota</taxon>
        <taxon>Bacteroidia</taxon>
        <taxon>Bacteroidales</taxon>
        <taxon>Bacteroidaceae</taxon>
        <taxon>Bacteroides</taxon>
    </lineage>
</organism>
<dbReference type="PROSITE" id="PS00397">
    <property type="entry name" value="RECOMBINASES_1"/>
    <property type="match status" value="1"/>
</dbReference>
<dbReference type="Pfam" id="PF00239">
    <property type="entry name" value="Resolvase"/>
    <property type="match status" value="1"/>
</dbReference>
<dbReference type="InterPro" id="IPR006119">
    <property type="entry name" value="Resolv_N"/>
</dbReference>
<proteinExistence type="predicted"/>
<gene>
    <name evidence="8" type="ORF">H8S67_19800</name>
</gene>
<dbReference type="InterPro" id="IPR050639">
    <property type="entry name" value="SSR_resolvase"/>
</dbReference>
<evidence type="ECO:0000313" key="8">
    <source>
        <dbReference type="EMBL" id="MBC5606888.1"/>
    </source>
</evidence>
<reference evidence="8 9" key="1">
    <citation type="submission" date="2020-08" db="EMBL/GenBank/DDBJ databases">
        <title>Genome public.</title>
        <authorList>
            <person name="Liu C."/>
            <person name="Sun Q."/>
        </authorList>
    </citation>
    <scope>NUCLEOTIDE SEQUENCE [LARGE SCALE GENOMIC DNA]</scope>
    <source>
        <strain evidence="8 9">M27</strain>
    </source>
</reference>
<keyword evidence="1" id="KW-0229">DNA integration</keyword>